<evidence type="ECO:0000256" key="7">
    <source>
        <dbReference type="ARBA" id="ARBA00023170"/>
    </source>
</evidence>
<comment type="similarity">
    <text evidence="2">Belongs to the glutamate-gated ion channel (TC 1.A.10.1) family.</text>
</comment>
<evidence type="ECO:0000256" key="4">
    <source>
        <dbReference type="ARBA" id="ARBA00022692"/>
    </source>
</evidence>
<dbReference type="InterPro" id="IPR001320">
    <property type="entry name" value="Iontro_rcpt_C"/>
</dbReference>
<name>A0A9J6CLD9_POLVA</name>
<evidence type="ECO:0000313" key="11">
    <source>
        <dbReference type="EMBL" id="KAG5682765.1"/>
    </source>
</evidence>
<dbReference type="SUPFAM" id="SSF53850">
    <property type="entry name" value="Periplasmic binding protein-like II"/>
    <property type="match status" value="1"/>
</dbReference>
<keyword evidence="7" id="KW-0675">Receptor</keyword>
<protein>
    <recommendedName>
        <fullName evidence="10">Ionotropic glutamate receptor C-terminal domain-containing protein</fullName>
    </recommendedName>
</protein>
<dbReference type="GO" id="GO:0050906">
    <property type="term" value="P:detection of stimulus involved in sensory perception"/>
    <property type="evidence" value="ECO:0007669"/>
    <property type="project" value="UniProtKB-ARBA"/>
</dbReference>
<evidence type="ECO:0000256" key="3">
    <source>
        <dbReference type="ARBA" id="ARBA00022475"/>
    </source>
</evidence>
<evidence type="ECO:0000256" key="2">
    <source>
        <dbReference type="ARBA" id="ARBA00008685"/>
    </source>
</evidence>
<evidence type="ECO:0000256" key="6">
    <source>
        <dbReference type="ARBA" id="ARBA00023136"/>
    </source>
</evidence>
<dbReference type="PANTHER" id="PTHR42643:SF30">
    <property type="entry name" value="IONOTROPIC RECEPTOR 40A-RELATED"/>
    <property type="match status" value="1"/>
</dbReference>
<dbReference type="InterPro" id="IPR052192">
    <property type="entry name" value="Insect_Ionotropic_Sensory_Rcpt"/>
</dbReference>
<keyword evidence="3" id="KW-1003">Cell membrane</keyword>
<dbReference type="Gene3D" id="1.10.287.70">
    <property type="match status" value="1"/>
</dbReference>
<dbReference type="AlphaFoldDB" id="A0A9J6CLD9"/>
<sequence>MSDGNVINLLTFFPFTNKGCLNGSNIRVINRFIDNTWETREFFPPKLKNFHRYALKLGIQQSAPAAERIMKRDHTYEYVGSDIEIADEFARIFNFTNNFIFDNWWGEVYENESGDYNLGKLLRKEIDYVVGWHFLNLIKSKFLDYTQPYYFVPFIIIVPSGTPYTSLENLMRCFTPSLWASFIASCSLFYIIFFIINYFIKRQSLPIMHFDVLLIIILGESTSKHYPTRNSIRLIVMTFIIFCFIIRTVYVSEMFNLLQSGSNNRDIDSLDDLREQKYTLFTPSFIESYISLTELKYDRKYIKILENFDDENRIKQVFDPSFRGAFVEPLDIVIRANKNSSTPYNILSQPLSMTPVVIYFQKNSYLRNIFDEKLQHLHQAGLIDLWISQQWKSKTVRNNVEAGNKEPKVLSLNQLSAAFTICIGGILLSLIVFVAEIYYIRLKKKKFNRDVARKQVRW</sequence>
<dbReference type="OrthoDB" id="8050636at2759"/>
<proteinExistence type="inferred from homology"/>
<reference evidence="11" key="1">
    <citation type="submission" date="2021-03" db="EMBL/GenBank/DDBJ databases">
        <title>Chromosome level genome of the anhydrobiotic midge Polypedilum vanderplanki.</title>
        <authorList>
            <person name="Yoshida Y."/>
            <person name="Kikawada T."/>
            <person name="Gusev O."/>
        </authorList>
    </citation>
    <scope>NUCLEOTIDE SEQUENCE</scope>
    <source>
        <strain evidence="11">NIAS01</strain>
        <tissue evidence="11">Whole body or cell culture</tissue>
    </source>
</reference>
<keyword evidence="4 9" id="KW-0812">Transmembrane</keyword>
<dbReference type="PANTHER" id="PTHR42643">
    <property type="entry name" value="IONOTROPIC RECEPTOR 20A-RELATED"/>
    <property type="match status" value="1"/>
</dbReference>
<dbReference type="Proteomes" id="UP001107558">
    <property type="component" value="Chromosome 1"/>
</dbReference>
<keyword evidence="6 9" id="KW-0472">Membrane</keyword>
<evidence type="ECO:0000256" key="8">
    <source>
        <dbReference type="ARBA" id="ARBA00023180"/>
    </source>
</evidence>
<keyword evidence="12" id="KW-1185">Reference proteome</keyword>
<feature type="transmembrane region" description="Helical" evidence="9">
    <location>
        <begin position="417"/>
        <end position="439"/>
    </location>
</feature>
<evidence type="ECO:0000313" key="12">
    <source>
        <dbReference type="Proteomes" id="UP001107558"/>
    </source>
</evidence>
<evidence type="ECO:0000256" key="9">
    <source>
        <dbReference type="SAM" id="Phobius"/>
    </source>
</evidence>
<keyword evidence="8" id="KW-0325">Glycoprotein</keyword>
<dbReference type="Gene3D" id="3.40.190.10">
    <property type="entry name" value="Periplasmic binding protein-like II"/>
    <property type="match status" value="1"/>
</dbReference>
<feature type="transmembrane region" description="Helical" evidence="9">
    <location>
        <begin position="232"/>
        <end position="250"/>
    </location>
</feature>
<evidence type="ECO:0000256" key="5">
    <source>
        <dbReference type="ARBA" id="ARBA00022989"/>
    </source>
</evidence>
<feature type="domain" description="Ionotropic glutamate receptor C-terminal" evidence="10">
    <location>
        <begin position="177"/>
        <end position="426"/>
    </location>
</feature>
<dbReference type="Pfam" id="PF00060">
    <property type="entry name" value="Lig_chan"/>
    <property type="match status" value="1"/>
</dbReference>
<dbReference type="EMBL" id="JADBJN010000001">
    <property type="protein sequence ID" value="KAG5682765.1"/>
    <property type="molecule type" value="Genomic_DNA"/>
</dbReference>
<organism evidence="11 12">
    <name type="scientific">Polypedilum vanderplanki</name>
    <name type="common">Sleeping chironomid midge</name>
    <dbReference type="NCBI Taxonomy" id="319348"/>
    <lineage>
        <taxon>Eukaryota</taxon>
        <taxon>Metazoa</taxon>
        <taxon>Ecdysozoa</taxon>
        <taxon>Arthropoda</taxon>
        <taxon>Hexapoda</taxon>
        <taxon>Insecta</taxon>
        <taxon>Pterygota</taxon>
        <taxon>Neoptera</taxon>
        <taxon>Endopterygota</taxon>
        <taxon>Diptera</taxon>
        <taxon>Nematocera</taxon>
        <taxon>Chironomoidea</taxon>
        <taxon>Chironomidae</taxon>
        <taxon>Chironominae</taxon>
        <taxon>Polypedilum</taxon>
        <taxon>Polypedilum</taxon>
    </lineage>
</organism>
<gene>
    <name evidence="11" type="ORF">PVAND_012098</name>
</gene>
<accession>A0A9J6CLD9</accession>
<comment type="subcellular location">
    <subcellularLocation>
        <location evidence="1">Cell membrane</location>
        <topology evidence="1">Multi-pass membrane protein</topology>
    </subcellularLocation>
</comment>
<keyword evidence="5 9" id="KW-1133">Transmembrane helix</keyword>
<feature type="transmembrane region" description="Helical" evidence="9">
    <location>
        <begin position="179"/>
        <end position="200"/>
    </location>
</feature>
<evidence type="ECO:0000259" key="10">
    <source>
        <dbReference type="Pfam" id="PF00060"/>
    </source>
</evidence>
<dbReference type="GO" id="GO:0015276">
    <property type="term" value="F:ligand-gated monoatomic ion channel activity"/>
    <property type="evidence" value="ECO:0007669"/>
    <property type="project" value="InterPro"/>
</dbReference>
<evidence type="ECO:0000256" key="1">
    <source>
        <dbReference type="ARBA" id="ARBA00004651"/>
    </source>
</evidence>
<comment type="caution">
    <text evidence="11">The sequence shown here is derived from an EMBL/GenBank/DDBJ whole genome shotgun (WGS) entry which is preliminary data.</text>
</comment>
<dbReference type="GO" id="GO:0005886">
    <property type="term" value="C:plasma membrane"/>
    <property type="evidence" value="ECO:0007669"/>
    <property type="project" value="UniProtKB-SubCell"/>
</dbReference>